<keyword evidence="5" id="KW-0408">Iron</keyword>
<evidence type="ECO:0000313" key="6">
    <source>
        <dbReference type="EMBL" id="KAK9416754.1"/>
    </source>
</evidence>
<accession>A0ABR2UQI1</accession>
<dbReference type="Gene3D" id="1.10.630.10">
    <property type="entry name" value="Cytochrome P450"/>
    <property type="match status" value="1"/>
</dbReference>
<evidence type="ECO:0000256" key="3">
    <source>
        <dbReference type="ARBA" id="ARBA00022617"/>
    </source>
</evidence>
<evidence type="ECO:0000313" key="7">
    <source>
        <dbReference type="Proteomes" id="UP001408356"/>
    </source>
</evidence>
<comment type="similarity">
    <text evidence="2">Belongs to the cytochrome P450 family.</text>
</comment>
<dbReference type="PANTHER" id="PTHR24305">
    <property type="entry name" value="CYTOCHROME P450"/>
    <property type="match status" value="1"/>
</dbReference>
<dbReference type="InterPro" id="IPR050121">
    <property type="entry name" value="Cytochrome_P450_monoxygenase"/>
</dbReference>
<organism evidence="6 7">
    <name type="scientific">Seiridium unicorne</name>
    <dbReference type="NCBI Taxonomy" id="138068"/>
    <lineage>
        <taxon>Eukaryota</taxon>
        <taxon>Fungi</taxon>
        <taxon>Dikarya</taxon>
        <taxon>Ascomycota</taxon>
        <taxon>Pezizomycotina</taxon>
        <taxon>Sordariomycetes</taxon>
        <taxon>Xylariomycetidae</taxon>
        <taxon>Amphisphaeriales</taxon>
        <taxon>Sporocadaceae</taxon>
        <taxon>Seiridium</taxon>
    </lineage>
</organism>
<evidence type="ECO:0000256" key="5">
    <source>
        <dbReference type="ARBA" id="ARBA00023004"/>
    </source>
</evidence>
<evidence type="ECO:0000256" key="4">
    <source>
        <dbReference type="ARBA" id="ARBA00022723"/>
    </source>
</evidence>
<name>A0ABR2UQI1_9PEZI</name>
<dbReference type="InterPro" id="IPR002401">
    <property type="entry name" value="Cyt_P450_E_grp-I"/>
</dbReference>
<gene>
    <name evidence="6" type="ORF">SUNI508_09452</name>
</gene>
<proteinExistence type="inferred from homology"/>
<keyword evidence="3" id="KW-0349">Heme</keyword>
<dbReference type="Pfam" id="PF00067">
    <property type="entry name" value="p450"/>
    <property type="match status" value="1"/>
</dbReference>
<evidence type="ECO:0000256" key="2">
    <source>
        <dbReference type="ARBA" id="ARBA00010617"/>
    </source>
</evidence>
<protein>
    <submittedName>
        <fullName evidence="6">Isotrichodermin C-15 hydroxylase</fullName>
    </submittedName>
</protein>
<keyword evidence="7" id="KW-1185">Reference proteome</keyword>
<comment type="cofactor">
    <cofactor evidence="1">
        <name>heme</name>
        <dbReference type="ChEBI" id="CHEBI:30413"/>
    </cofactor>
</comment>
<comment type="caution">
    <text evidence="6">The sequence shown here is derived from an EMBL/GenBank/DDBJ whole genome shotgun (WGS) entry which is preliminary data.</text>
</comment>
<dbReference type="Proteomes" id="UP001408356">
    <property type="component" value="Unassembled WGS sequence"/>
</dbReference>
<dbReference type="PRINTS" id="PR00385">
    <property type="entry name" value="P450"/>
</dbReference>
<evidence type="ECO:0000256" key="1">
    <source>
        <dbReference type="ARBA" id="ARBA00001971"/>
    </source>
</evidence>
<sequence length="460" mass="52261">MVRILLKAPTATRKPYTHQLTGNVVRIAPNEVSFASAEAWKEIYGHATGGKMTFLKSAFYQTNDYPGVIAVRDPREHARQRKSLSNAFSARSLREQEPIVRQYVDLFIEQAGRIGNPTGPGLDVEQAFNWLTFDIIGIWISLSILRADFSRLTTTVGDLAFGESFNATADAQQHPWVSIITDSAFSITMLSLQRRLPLVKLALPFILPKELPEWAATHRELTKEKTLKRVKMADEIDRPDFFQQLLSKGGGGVHLEELFEQSNNLIIAGSETTATFLITVTYHLIKNKRCLDELTHEIRSAFQTPQDITADRCSELKYLNAVIEEGLRIWPPVPFGQPRTSPGAVVDGTYLPPGTTVAVDMWSVHHNSRYWKDPDSFVPERWIGEGLGDNKDAFNPFLVGPRACLGINLAYLEMRIILSLLVFTYDWELVDPDLDFWKEARTHMFWKKPPLLVRYYPRKD</sequence>
<reference evidence="6 7" key="1">
    <citation type="journal article" date="2024" name="J. Plant Pathol.">
        <title>Sequence and assembly of the genome of Seiridium unicorne, isolate CBS 538.82, causal agent of cypress canker disease.</title>
        <authorList>
            <person name="Scali E."/>
            <person name="Rocca G.D."/>
            <person name="Danti R."/>
            <person name="Garbelotto M."/>
            <person name="Barberini S."/>
            <person name="Baroncelli R."/>
            <person name="Emiliani G."/>
        </authorList>
    </citation>
    <scope>NUCLEOTIDE SEQUENCE [LARGE SCALE GENOMIC DNA]</scope>
    <source>
        <strain evidence="6 7">BM-138-508</strain>
    </source>
</reference>
<keyword evidence="4" id="KW-0479">Metal-binding</keyword>
<dbReference type="InterPro" id="IPR036396">
    <property type="entry name" value="Cyt_P450_sf"/>
</dbReference>
<dbReference type="SUPFAM" id="SSF48264">
    <property type="entry name" value="Cytochrome P450"/>
    <property type="match status" value="1"/>
</dbReference>
<dbReference type="PRINTS" id="PR00463">
    <property type="entry name" value="EP450I"/>
</dbReference>
<dbReference type="EMBL" id="JARVKF010000404">
    <property type="protein sequence ID" value="KAK9416754.1"/>
    <property type="molecule type" value="Genomic_DNA"/>
</dbReference>
<dbReference type="InterPro" id="IPR001128">
    <property type="entry name" value="Cyt_P450"/>
</dbReference>
<dbReference type="PANTHER" id="PTHR24305:SF210">
    <property type="entry name" value="CYTOCHROME P450 MONOOXYGENASE ASQL-RELATED"/>
    <property type="match status" value="1"/>
</dbReference>
<dbReference type="CDD" id="cd11058">
    <property type="entry name" value="CYP60B-like"/>
    <property type="match status" value="1"/>
</dbReference>